<comment type="caution">
    <text evidence="4">The sequence shown here is derived from an EMBL/GenBank/DDBJ whole genome shotgun (WGS) entry which is preliminary data.</text>
</comment>
<dbReference type="Gene3D" id="3.40.50.1820">
    <property type="entry name" value="alpha/beta hydrolase"/>
    <property type="match status" value="1"/>
</dbReference>
<sequence>MPLDPQLAALLEMIATAGNPPMSQQTPEEARRGFRALTVDLRDPASLPAVASVEETTVRGGAGPRPARVYRPDLAGPLPTIVMFHGGGFVIGDLDTHELQARTLATGCEAVVVSVDYRLAPEHPFPAGVEDAIAATRWASEHLAELGGGDRLAVAGDSAGANLSAVAAQTMRDEGVALAGQLLIYPVTDGGGADHPSLTENATGYFLDLDTMTWFDHQYVGHLPAVERTDPRLAPRHGDLTGLAPAVVVVAEFDPLRDDGLAYAAALAGAGVPVEVRTFDGLIHGFFDMGPHSAAAHAATDETTALFRKVLHG</sequence>
<protein>
    <submittedName>
        <fullName evidence="4">Alpha/beta hydrolase</fullName>
    </submittedName>
</protein>
<dbReference type="InterPro" id="IPR013094">
    <property type="entry name" value="AB_hydrolase_3"/>
</dbReference>
<dbReference type="InterPro" id="IPR029058">
    <property type="entry name" value="AB_hydrolase_fold"/>
</dbReference>
<dbReference type="Pfam" id="PF07859">
    <property type="entry name" value="Abhydrolase_3"/>
    <property type="match status" value="1"/>
</dbReference>
<keyword evidence="2 4" id="KW-0378">Hydrolase</keyword>
<evidence type="ECO:0000313" key="4">
    <source>
        <dbReference type="EMBL" id="GAA1155791.1"/>
    </source>
</evidence>
<dbReference type="EMBL" id="BAAAJE010000022">
    <property type="protein sequence ID" value="GAA1155791.1"/>
    <property type="molecule type" value="Genomic_DNA"/>
</dbReference>
<accession>A0ABN1UK53</accession>
<reference evidence="4 5" key="1">
    <citation type="journal article" date="2019" name="Int. J. Syst. Evol. Microbiol.">
        <title>The Global Catalogue of Microorganisms (GCM) 10K type strain sequencing project: providing services to taxonomists for standard genome sequencing and annotation.</title>
        <authorList>
            <consortium name="The Broad Institute Genomics Platform"/>
            <consortium name="The Broad Institute Genome Sequencing Center for Infectious Disease"/>
            <person name="Wu L."/>
            <person name="Ma J."/>
        </authorList>
    </citation>
    <scope>NUCLEOTIDE SEQUENCE [LARGE SCALE GENOMIC DNA]</scope>
    <source>
        <strain evidence="4 5">JCM 11813</strain>
    </source>
</reference>
<evidence type="ECO:0000313" key="5">
    <source>
        <dbReference type="Proteomes" id="UP001499979"/>
    </source>
</evidence>
<dbReference type="InterPro" id="IPR002168">
    <property type="entry name" value="Lipase_GDXG_HIS_AS"/>
</dbReference>
<comment type="similarity">
    <text evidence="1">Belongs to the 'GDXG' lipolytic enzyme family.</text>
</comment>
<dbReference type="PANTHER" id="PTHR48081">
    <property type="entry name" value="AB HYDROLASE SUPERFAMILY PROTEIN C4A8.06C"/>
    <property type="match status" value="1"/>
</dbReference>
<evidence type="ECO:0000259" key="3">
    <source>
        <dbReference type="Pfam" id="PF07859"/>
    </source>
</evidence>
<keyword evidence="5" id="KW-1185">Reference proteome</keyword>
<gene>
    <name evidence="4" type="ORF">GCM10009606_37390</name>
</gene>
<dbReference type="PROSITE" id="PS01173">
    <property type="entry name" value="LIPASE_GDXG_HIS"/>
    <property type="match status" value="1"/>
</dbReference>
<evidence type="ECO:0000256" key="1">
    <source>
        <dbReference type="ARBA" id="ARBA00010515"/>
    </source>
</evidence>
<name>A0ABN1UK53_9ACTN</name>
<dbReference type="PANTHER" id="PTHR48081:SF8">
    <property type="entry name" value="ALPHA_BETA HYDROLASE FOLD-3 DOMAIN-CONTAINING PROTEIN-RELATED"/>
    <property type="match status" value="1"/>
</dbReference>
<evidence type="ECO:0000256" key="2">
    <source>
        <dbReference type="ARBA" id="ARBA00022801"/>
    </source>
</evidence>
<dbReference type="RefSeq" id="WP_343909142.1">
    <property type="nucleotide sequence ID" value="NZ_BAAAJE010000022.1"/>
</dbReference>
<dbReference type="Proteomes" id="UP001499979">
    <property type="component" value="Unassembled WGS sequence"/>
</dbReference>
<organism evidence="4 5">
    <name type="scientific">Nocardioides aquiterrae</name>
    <dbReference type="NCBI Taxonomy" id="203799"/>
    <lineage>
        <taxon>Bacteria</taxon>
        <taxon>Bacillati</taxon>
        <taxon>Actinomycetota</taxon>
        <taxon>Actinomycetes</taxon>
        <taxon>Propionibacteriales</taxon>
        <taxon>Nocardioidaceae</taxon>
        <taxon>Nocardioides</taxon>
    </lineage>
</organism>
<dbReference type="GO" id="GO:0016787">
    <property type="term" value="F:hydrolase activity"/>
    <property type="evidence" value="ECO:0007669"/>
    <property type="project" value="UniProtKB-KW"/>
</dbReference>
<proteinExistence type="inferred from homology"/>
<dbReference type="SUPFAM" id="SSF53474">
    <property type="entry name" value="alpha/beta-Hydrolases"/>
    <property type="match status" value="1"/>
</dbReference>
<feature type="domain" description="Alpha/beta hydrolase fold-3" evidence="3">
    <location>
        <begin position="81"/>
        <end position="287"/>
    </location>
</feature>
<dbReference type="InterPro" id="IPR050300">
    <property type="entry name" value="GDXG_lipolytic_enzyme"/>
</dbReference>